<comment type="subcellular location">
    <subcellularLocation>
        <location evidence="1 13">Cytoplasm</location>
    </subcellularLocation>
</comment>
<comment type="catalytic activity">
    <reaction evidence="12 13">
        <text>phosphoenolpyruvate + UDP-N-acetyl-alpha-D-glucosamine = UDP-N-acetyl-3-O-(1-carboxyvinyl)-alpha-D-glucosamine + phosphate</text>
        <dbReference type="Rhea" id="RHEA:18681"/>
        <dbReference type="ChEBI" id="CHEBI:43474"/>
        <dbReference type="ChEBI" id="CHEBI:57705"/>
        <dbReference type="ChEBI" id="CHEBI:58702"/>
        <dbReference type="ChEBI" id="CHEBI:68483"/>
        <dbReference type="EC" id="2.5.1.7"/>
    </reaction>
</comment>
<dbReference type="GO" id="GO:0019277">
    <property type="term" value="P:UDP-N-acetylgalactosamine biosynthetic process"/>
    <property type="evidence" value="ECO:0007669"/>
    <property type="project" value="InterPro"/>
</dbReference>
<comment type="pathway">
    <text evidence="2 13">Cell wall biogenesis; peptidoglycan biosynthesis.</text>
</comment>
<dbReference type="InterPro" id="IPR036968">
    <property type="entry name" value="Enolpyruvate_Tfrase_sf"/>
</dbReference>
<reference evidence="16" key="1">
    <citation type="submission" date="2020-01" db="EMBL/GenBank/DDBJ databases">
        <title>'Steroidobacter agaridevorans' sp. nov., agar-degrading bacteria isolated from rhizosphere soils.</title>
        <authorList>
            <person name="Ikenaga M."/>
            <person name="Kataoka M."/>
            <person name="Murouchi A."/>
            <person name="Katsuragi S."/>
            <person name="Sakai M."/>
        </authorList>
    </citation>
    <scope>NUCLEOTIDE SEQUENCE [LARGE SCALE GENOMIC DNA]</scope>
    <source>
        <strain evidence="16">YU21-B</strain>
    </source>
</reference>
<keyword evidence="6 13" id="KW-0133">Cell shape</keyword>
<keyword evidence="5 13" id="KW-0808">Transferase</keyword>
<gene>
    <name evidence="13 15" type="primary">murA</name>
    <name evidence="15" type="ORF">GCM10011487_59890</name>
</gene>
<dbReference type="CDD" id="cd01555">
    <property type="entry name" value="UdpNAET"/>
    <property type="match status" value="1"/>
</dbReference>
<comment type="function">
    <text evidence="13">Cell wall formation. Adds enolpyruvyl to UDP-N-acetylglucosamine.</text>
</comment>
<dbReference type="InterPro" id="IPR050068">
    <property type="entry name" value="MurA_subfamily"/>
</dbReference>
<evidence type="ECO:0000256" key="3">
    <source>
        <dbReference type="ARBA" id="ARBA00022490"/>
    </source>
</evidence>
<feature type="domain" description="Enolpyruvate transferase" evidence="14">
    <location>
        <begin position="6"/>
        <end position="407"/>
    </location>
</feature>
<dbReference type="GO" id="GO:0008360">
    <property type="term" value="P:regulation of cell shape"/>
    <property type="evidence" value="ECO:0007669"/>
    <property type="project" value="UniProtKB-KW"/>
</dbReference>
<dbReference type="UniPathway" id="UPA00219"/>
<organism evidence="15 16">
    <name type="scientific">Steroidobacter agaridevorans</name>
    <dbReference type="NCBI Taxonomy" id="2695856"/>
    <lineage>
        <taxon>Bacteria</taxon>
        <taxon>Pseudomonadati</taxon>
        <taxon>Pseudomonadota</taxon>
        <taxon>Gammaproteobacteria</taxon>
        <taxon>Steroidobacterales</taxon>
        <taxon>Steroidobacteraceae</taxon>
        <taxon>Steroidobacter</taxon>
    </lineage>
</organism>
<dbReference type="FunFam" id="3.65.10.10:FF:000002">
    <property type="entry name" value="UDP-N-acetylglucosamine 1-carboxyvinyltransferase"/>
    <property type="match status" value="1"/>
</dbReference>
<evidence type="ECO:0000256" key="4">
    <source>
        <dbReference type="ARBA" id="ARBA00022618"/>
    </source>
</evidence>
<proteinExistence type="inferred from homology"/>
<comment type="similarity">
    <text evidence="11 13">Belongs to the EPSP synthase family. MurA subfamily.</text>
</comment>
<dbReference type="InterPro" id="IPR005750">
    <property type="entry name" value="UDP_GlcNAc_COvinyl_MurA"/>
</dbReference>
<dbReference type="RefSeq" id="WP_161815592.1">
    <property type="nucleotide sequence ID" value="NZ_BLJN01000007.1"/>
</dbReference>
<evidence type="ECO:0000259" key="14">
    <source>
        <dbReference type="Pfam" id="PF00275"/>
    </source>
</evidence>
<feature type="binding site" evidence="13">
    <location>
        <position position="328"/>
    </location>
    <ligand>
        <name>UDP-N-acetyl-alpha-D-glucosamine</name>
        <dbReference type="ChEBI" id="CHEBI:57705"/>
    </ligand>
</feature>
<evidence type="ECO:0000256" key="2">
    <source>
        <dbReference type="ARBA" id="ARBA00004752"/>
    </source>
</evidence>
<feature type="active site" description="Proton donor" evidence="13">
    <location>
        <position position="117"/>
    </location>
</feature>
<dbReference type="EC" id="2.5.1.7" evidence="13"/>
<sequence>MDKLLIQGGTPLEGEVRISGAKNAALPILAATLLAEGPVSVGNVPHLQDVTTMIELLGRMGVSVTIDDRMRVEVDASTANAFVAPYELVRTMRASIVVLGPLLARFGQADVSLPGGCAIGARPVNIHVDGLRAMGADIQIENGYIRAKANRLRGARIVCETVTVTGTENLLMAATLAEGQTVIENAAREPEVVDLANFLSAMGAKISGAGTDVITVQGVERLTGASYDVLPDRIETGTYLVAGAITGGHVKIKGTRPDHLDAVLLKLREAGAQIEIGDTWIDLDMRGQRPKSVDLRTAPYPAFPTDMQAQFAALNTVGEGVAAVTETIFENRFMHMLEMRRLGADIRIEGNTAIIRGVPRLTAAPVMATDLRASASLVLAALVAQGSTEIHRIYHIDRGYERIEEKLEQIGAQIKRVA</sequence>
<dbReference type="NCBIfam" id="TIGR01072">
    <property type="entry name" value="murA"/>
    <property type="match status" value="1"/>
</dbReference>
<dbReference type="AlphaFoldDB" id="A0A829YLA9"/>
<protein>
    <recommendedName>
        <fullName evidence="13">UDP-N-acetylglucosamine 1-carboxyvinyltransferase</fullName>
        <ecNumber evidence="13">2.5.1.7</ecNumber>
    </recommendedName>
    <alternativeName>
        <fullName evidence="13">Enoylpyruvate transferase</fullName>
    </alternativeName>
    <alternativeName>
        <fullName evidence="13">UDP-N-acetylglucosamine enolpyruvyl transferase</fullName>
        <shortName evidence="13">EPT</shortName>
    </alternativeName>
</protein>
<dbReference type="InterPro" id="IPR001986">
    <property type="entry name" value="Enolpyruvate_Tfrase_dom"/>
</dbReference>
<evidence type="ECO:0000313" key="15">
    <source>
        <dbReference type="EMBL" id="GFE83989.1"/>
    </source>
</evidence>
<dbReference type="EMBL" id="BLJN01000007">
    <property type="protein sequence ID" value="GFE83989.1"/>
    <property type="molecule type" value="Genomic_DNA"/>
</dbReference>
<dbReference type="Gene3D" id="3.65.10.10">
    <property type="entry name" value="Enolpyruvate transferase domain"/>
    <property type="match status" value="2"/>
</dbReference>
<dbReference type="InterPro" id="IPR013792">
    <property type="entry name" value="RNA3'P_cycl/enolpyr_Trfase_a/b"/>
</dbReference>
<keyword evidence="9 13" id="KW-0961">Cell wall biogenesis/degradation</keyword>
<dbReference type="GO" id="GO:0005737">
    <property type="term" value="C:cytoplasm"/>
    <property type="evidence" value="ECO:0007669"/>
    <property type="project" value="UniProtKB-SubCell"/>
</dbReference>
<evidence type="ECO:0000256" key="9">
    <source>
        <dbReference type="ARBA" id="ARBA00023316"/>
    </source>
</evidence>
<keyword evidence="16" id="KW-1185">Reference proteome</keyword>
<accession>A0A829YLA9</accession>
<dbReference type="GO" id="GO:0009252">
    <property type="term" value="P:peptidoglycan biosynthetic process"/>
    <property type="evidence" value="ECO:0007669"/>
    <property type="project" value="UniProtKB-UniRule"/>
</dbReference>
<dbReference type="GO" id="GO:0051301">
    <property type="term" value="P:cell division"/>
    <property type="evidence" value="ECO:0007669"/>
    <property type="project" value="UniProtKB-KW"/>
</dbReference>
<feature type="binding site" evidence="13">
    <location>
        <begin position="22"/>
        <end position="23"/>
    </location>
    <ligand>
        <name>phosphoenolpyruvate</name>
        <dbReference type="ChEBI" id="CHEBI:58702"/>
    </ligand>
</feature>
<dbReference type="PANTHER" id="PTHR43783:SF1">
    <property type="entry name" value="UDP-N-ACETYLGLUCOSAMINE 1-CARBOXYVINYLTRANSFERASE"/>
    <property type="match status" value="1"/>
</dbReference>
<feature type="binding site" evidence="13">
    <location>
        <position position="93"/>
    </location>
    <ligand>
        <name>UDP-N-acetyl-alpha-D-glucosamine</name>
        <dbReference type="ChEBI" id="CHEBI:57705"/>
    </ligand>
</feature>
<evidence type="ECO:0000256" key="13">
    <source>
        <dbReference type="HAMAP-Rule" id="MF_00111"/>
    </source>
</evidence>
<keyword evidence="10 13" id="KW-0670">Pyruvate</keyword>
<comment type="caution">
    <text evidence="13">Lacks conserved residue(s) required for the propagation of feature annotation.</text>
</comment>
<evidence type="ECO:0000256" key="1">
    <source>
        <dbReference type="ARBA" id="ARBA00004496"/>
    </source>
</evidence>
<keyword evidence="3 13" id="KW-0963">Cytoplasm</keyword>
<evidence type="ECO:0000256" key="5">
    <source>
        <dbReference type="ARBA" id="ARBA00022679"/>
    </source>
</evidence>
<evidence type="ECO:0000256" key="7">
    <source>
        <dbReference type="ARBA" id="ARBA00022984"/>
    </source>
</evidence>
<dbReference type="GO" id="GO:0008760">
    <property type="term" value="F:UDP-N-acetylglucosamine 1-carboxyvinyltransferase activity"/>
    <property type="evidence" value="ECO:0007669"/>
    <property type="project" value="UniProtKB-UniRule"/>
</dbReference>
<evidence type="ECO:0000313" key="16">
    <source>
        <dbReference type="Proteomes" id="UP000445000"/>
    </source>
</evidence>
<dbReference type="Proteomes" id="UP000445000">
    <property type="component" value="Unassembled WGS sequence"/>
</dbReference>
<feature type="modified residue" description="2-(S-cysteinyl)pyruvic acid O-phosphothioketal" evidence="13">
    <location>
        <position position="117"/>
    </location>
</feature>
<evidence type="ECO:0000256" key="8">
    <source>
        <dbReference type="ARBA" id="ARBA00023306"/>
    </source>
</evidence>
<evidence type="ECO:0000256" key="6">
    <source>
        <dbReference type="ARBA" id="ARBA00022960"/>
    </source>
</evidence>
<evidence type="ECO:0000256" key="10">
    <source>
        <dbReference type="ARBA" id="ARBA00023317"/>
    </source>
</evidence>
<evidence type="ECO:0000256" key="11">
    <source>
        <dbReference type="ARBA" id="ARBA00038367"/>
    </source>
</evidence>
<dbReference type="Pfam" id="PF00275">
    <property type="entry name" value="EPSP_synthase"/>
    <property type="match status" value="1"/>
</dbReference>
<name>A0A829YLA9_9GAMM</name>
<evidence type="ECO:0000256" key="12">
    <source>
        <dbReference type="ARBA" id="ARBA00047527"/>
    </source>
</evidence>
<dbReference type="NCBIfam" id="NF006873">
    <property type="entry name" value="PRK09369.1"/>
    <property type="match status" value="1"/>
</dbReference>
<keyword evidence="4 13" id="KW-0132">Cell division</keyword>
<feature type="binding site" evidence="13">
    <location>
        <position position="306"/>
    </location>
    <ligand>
        <name>UDP-N-acetyl-alpha-D-glucosamine</name>
        <dbReference type="ChEBI" id="CHEBI:57705"/>
    </ligand>
</feature>
<dbReference type="GO" id="GO:0071555">
    <property type="term" value="P:cell wall organization"/>
    <property type="evidence" value="ECO:0007669"/>
    <property type="project" value="UniProtKB-KW"/>
</dbReference>
<dbReference type="SUPFAM" id="SSF55205">
    <property type="entry name" value="EPT/RTPC-like"/>
    <property type="match status" value="1"/>
</dbReference>
<dbReference type="PANTHER" id="PTHR43783">
    <property type="entry name" value="UDP-N-ACETYLGLUCOSAMINE 1-CARBOXYVINYLTRANSFERASE"/>
    <property type="match status" value="1"/>
</dbReference>
<keyword evidence="7 13" id="KW-0573">Peptidoglycan synthesis</keyword>
<keyword evidence="8 13" id="KW-0131">Cell cycle</keyword>
<dbReference type="HAMAP" id="MF_00111">
    <property type="entry name" value="MurA"/>
    <property type="match status" value="1"/>
</dbReference>
<comment type="caution">
    <text evidence="15">The sequence shown here is derived from an EMBL/GenBank/DDBJ whole genome shotgun (WGS) entry which is preliminary data.</text>
</comment>